<keyword evidence="3 6" id="KW-0812">Transmembrane</keyword>
<dbReference type="EMBL" id="VDFQ02000002">
    <property type="protein sequence ID" value="KAA1423426.1"/>
    <property type="molecule type" value="Genomic_DNA"/>
</dbReference>
<feature type="transmembrane region" description="Helical" evidence="6">
    <location>
        <begin position="232"/>
        <end position="249"/>
    </location>
</feature>
<feature type="transmembrane region" description="Helical" evidence="6">
    <location>
        <begin position="269"/>
        <end position="294"/>
    </location>
</feature>
<feature type="transmembrane region" description="Helical" evidence="6">
    <location>
        <begin position="343"/>
        <end position="365"/>
    </location>
</feature>
<proteinExistence type="predicted"/>
<feature type="transmembrane region" description="Helical" evidence="6">
    <location>
        <begin position="306"/>
        <end position="331"/>
    </location>
</feature>
<comment type="subcellular location">
    <subcellularLocation>
        <location evidence="1">Cell membrane</location>
        <topology evidence="1">Multi-pass membrane protein</topology>
    </subcellularLocation>
</comment>
<dbReference type="PANTHER" id="PTHR30250:SF28">
    <property type="entry name" value="POLYSACCHARIDE BIOSYNTHESIS PROTEIN"/>
    <property type="match status" value="1"/>
</dbReference>
<dbReference type="PANTHER" id="PTHR30250">
    <property type="entry name" value="PST FAMILY PREDICTED COLANIC ACID TRANSPORTER"/>
    <property type="match status" value="1"/>
</dbReference>
<feature type="transmembrane region" description="Helical" evidence="6">
    <location>
        <begin position="372"/>
        <end position="390"/>
    </location>
</feature>
<gene>
    <name evidence="7" type="ORF">FE697_007400</name>
</gene>
<accession>A0A5Q6RZ88</accession>
<dbReference type="InterPro" id="IPR050833">
    <property type="entry name" value="Poly_Biosynth_Transport"/>
</dbReference>
<evidence type="ECO:0000256" key="5">
    <source>
        <dbReference type="ARBA" id="ARBA00023136"/>
    </source>
</evidence>
<evidence type="ECO:0000256" key="4">
    <source>
        <dbReference type="ARBA" id="ARBA00022989"/>
    </source>
</evidence>
<feature type="transmembrane region" description="Helical" evidence="6">
    <location>
        <begin position="63"/>
        <end position="86"/>
    </location>
</feature>
<dbReference type="AlphaFoldDB" id="A0A5Q6RZ88"/>
<evidence type="ECO:0000256" key="6">
    <source>
        <dbReference type="SAM" id="Phobius"/>
    </source>
</evidence>
<evidence type="ECO:0000256" key="1">
    <source>
        <dbReference type="ARBA" id="ARBA00004651"/>
    </source>
</evidence>
<name>A0A5Q6RZ88_9ACTN</name>
<comment type="caution">
    <text evidence="7">The sequence shown here is derived from an EMBL/GenBank/DDBJ whole genome shotgun (WGS) entry which is preliminary data.</text>
</comment>
<evidence type="ECO:0000313" key="7">
    <source>
        <dbReference type="EMBL" id="KAA1423426.1"/>
    </source>
</evidence>
<feature type="transmembrane region" description="Helical" evidence="6">
    <location>
        <begin position="142"/>
        <end position="164"/>
    </location>
</feature>
<keyword evidence="2" id="KW-1003">Cell membrane</keyword>
<keyword evidence="4 6" id="KW-1133">Transmembrane helix</keyword>
<dbReference type="GO" id="GO:0005886">
    <property type="term" value="C:plasma membrane"/>
    <property type="evidence" value="ECO:0007669"/>
    <property type="project" value="UniProtKB-SubCell"/>
</dbReference>
<evidence type="ECO:0000256" key="2">
    <source>
        <dbReference type="ARBA" id="ARBA00022475"/>
    </source>
</evidence>
<organism evidence="7 8">
    <name type="scientific">Mumia zhuanghuii</name>
    <dbReference type="NCBI Taxonomy" id="2585211"/>
    <lineage>
        <taxon>Bacteria</taxon>
        <taxon>Bacillati</taxon>
        <taxon>Actinomycetota</taxon>
        <taxon>Actinomycetes</taxon>
        <taxon>Propionibacteriales</taxon>
        <taxon>Nocardioidaceae</taxon>
        <taxon>Mumia</taxon>
    </lineage>
</organism>
<feature type="transmembrane region" description="Helical" evidence="6">
    <location>
        <begin position="396"/>
        <end position="415"/>
    </location>
</feature>
<reference evidence="7 8" key="1">
    <citation type="submission" date="2019-09" db="EMBL/GenBank/DDBJ databases">
        <title>Mumia zhuanghuii sp. nov. isolated from the intestinal contents of plateau pika (Ochotona curzoniae) in the Qinghai-Tibet plateau of China.</title>
        <authorList>
            <person name="Tian Z."/>
        </authorList>
    </citation>
    <scope>NUCLEOTIDE SEQUENCE [LARGE SCALE GENOMIC DNA]</scope>
    <source>
        <strain evidence="8">350</strain>
    </source>
</reference>
<evidence type="ECO:0000256" key="3">
    <source>
        <dbReference type="ARBA" id="ARBA00022692"/>
    </source>
</evidence>
<feature type="transmembrane region" description="Helical" evidence="6">
    <location>
        <begin position="201"/>
        <end position="220"/>
    </location>
</feature>
<dbReference type="PRINTS" id="PR00173">
    <property type="entry name" value="EDTRNSPORT"/>
</dbReference>
<evidence type="ECO:0000313" key="8">
    <source>
        <dbReference type="Proteomes" id="UP000307768"/>
    </source>
</evidence>
<sequence>MTHGQARPKRRMSITHGYIGSVPTPPAEPTRAPAAVSAGGRIAVAMTLQNVGAYAFTLLAARLLIPASFGALTALLGVLLVANVASLAVQTTTARRIAVAPEHADRIAATATAVSVSLGVVVGLGLVVLSPVLAPILQLDSVWPLVLCGATVVPLTLMGTLAGITQGQHRWTVLSVLYIANGVGRVVFGTAAMLISPTPTAAIAGVMVGAWLPVVVGLRYLRPGGLGGSRAYVWELLAGSHAMLAYLVLSNLDALLARVALSPHDSGLYAAGLILTKSALFLPQFVSIVAFPRLARARAERARRLATGAVALVGLAATVATALLPGVALILVGGDQYAEVKPLLWLFALEGAMLAIVQLLVFDALARRSHGIVTLLWVAAAVAGGIILLAPLHVQGVVITMTVTATVVAAAAWWLSSRTPEAQPASVGPGAQAA</sequence>
<dbReference type="OrthoDB" id="5140599at2"/>
<feature type="transmembrane region" description="Helical" evidence="6">
    <location>
        <begin position="107"/>
        <end position="130"/>
    </location>
</feature>
<protein>
    <submittedName>
        <fullName evidence="7">Oligosaccharide flippase family protein</fullName>
    </submittedName>
</protein>
<feature type="transmembrane region" description="Helical" evidence="6">
    <location>
        <begin position="176"/>
        <end position="195"/>
    </location>
</feature>
<keyword evidence="5 6" id="KW-0472">Membrane</keyword>
<dbReference type="Proteomes" id="UP000307768">
    <property type="component" value="Unassembled WGS sequence"/>
</dbReference>